<keyword evidence="12" id="KW-1185">Reference proteome</keyword>
<evidence type="ECO:0000259" key="10">
    <source>
        <dbReference type="PROSITE" id="PS52029"/>
    </source>
</evidence>
<dbReference type="AlphaFoldDB" id="A0A2A4CPJ1"/>
<reference evidence="11 12" key="1">
    <citation type="submission" date="2017-09" db="EMBL/GenBank/DDBJ databases">
        <title>A multilocus sequence analysis scheme for characterization of bacteria in the genus Thioclava.</title>
        <authorList>
            <person name="Liu Y."/>
            <person name="Shao Z."/>
        </authorList>
    </citation>
    <scope>NUCLEOTIDE SEQUENCE [LARGE SCALE GENOMIC DNA]</scope>
    <source>
        <strain evidence="11 12">CAU 1312</strain>
    </source>
</reference>
<dbReference type="InterPro" id="IPR005490">
    <property type="entry name" value="LD_TPept_cat_dom"/>
</dbReference>
<dbReference type="PANTHER" id="PTHR30582:SF24">
    <property type="entry name" value="L,D-TRANSPEPTIDASE ERFK_SRFK-RELATED"/>
    <property type="match status" value="1"/>
</dbReference>
<evidence type="ECO:0000313" key="11">
    <source>
        <dbReference type="EMBL" id="PCD77903.1"/>
    </source>
</evidence>
<dbReference type="CDD" id="cd16913">
    <property type="entry name" value="YkuD_like"/>
    <property type="match status" value="1"/>
</dbReference>
<dbReference type="SUPFAM" id="SSF141523">
    <property type="entry name" value="L,D-transpeptidase catalytic domain-like"/>
    <property type="match status" value="1"/>
</dbReference>
<keyword evidence="5" id="KW-0378">Hydrolase</keyword>
<comment type="pathway">
    <text evidence="1 9">Cell wall biogenesis; peptidoglycan biosynthesis.</text>
</comment>
<keyword evidence="6 9" id="KW-0133">Cell shape</keyword>
<proteinExistence type="inferred from homology"/>
<evidence type="ECO:0000256" key="8">
    <source>
        <dbReference type="ARBA" id="ARBA00023316"/>
    </source>
</evidence>
<dbReference type="GO" id="GO:0071972">
    <property type="term" value="F:peptidoglycan L,D-transpeptidase activity"/>
    <property type="evidence" value="ECO:0007669"/>
    <property type="project" value="TreeGrafter"/>
</dbReference>
<dbReference type="UniPathway" id="UPA00219"/>
<dbReference type="GO" id="GO:0071555">
    <property type="term" value="P:cell wall organization"/>
    <property type="evidence" value="ECO:0007669"/>
    <property type="project" value="UniProtKB-UniRule"/>
</dbReference>
<evidence type="ECO:0000256" key="7">
    <source>
        <dbReference type="ARBA" id="ARBA00022984"/>
    </source>
</evidence>
<dbReference type="OrthoDB" id="9795305at2"/>
<protein>
    <recommendedName>
        <fullName evidence="10">L,D-TPase catalytic domain-containing protein</fullName>
    </recommendedName>
</protein>
<evidence type="ECO:0000313" key="12">
    <source>
        <dbReference type="Proteomes" id="UP000243507"/>
    </source>
</evidence>
<evidence type="ECO:0000256" key="3">
    <source>
        <dbReference type="ARBA" id="ARBA00022676"/>
    </source>
</evidence>
<comment type="similarity">
    <text evidence="2">Belongs to the YkuD family.</text>
</comment>
<dbReference type="Pfam" id="PF03734">
    <property type="entry name" value="YkuD"/>
    <property type="match status" value="1"/>
</dbReference>
<evidence type="ECO:0000256" key="6">
    <source>
        <dbReference type="ARBA" id="ARBA00022960"/>
    </source>
</evidence>
<feature type="active site" description="Proton donor/acceptor" evidence="9">
    <location>
        <position position="203"/>
    </location>
</feature>
<name>A0A2A4CPJ1_9RHOB</name>
<evidence type="ECO:0000256" key="1">
    <source>
        <dbReference type="ARBA" id="ARBA00004752"/>
    </source>
</evidence>
<dbReference type="Proteomes" id="UP000243507">
    <property type="component" value="Unassembled WGS sequence"/>
</dbReference>
<evidence type="ECO:0000256" key="9">
    <source>
        <dbReference type="PROSITE-ProRule" id="PRU01373"/>
    </source>
</evidence>
<keyword evidence="4" id="KW-0808">Transferase</keyword>
<dbReference type="PANTHER" id="PTHR30582">
    <property type="entry name" value="L,D-TRANSPEPTIDASE"/>
    <property type="match status" value="1"/>
</dbReference>
<dbReference type="InterPro" id="IPR050979">
    <property type="entry name" value="LD-transpeptidase"/>
</dbReference>
<organism evidence="11 12">
    <name type="scientific">Pseudothioclava arenosa</name>
    <dbReference type="NCBI Taxonomy" id="1795308"/>
    <lineage>
        <taxon>Bacteria</taxon>
        <taxon>Pseudomonadati</taxon>
        <taxon>Pseudomonadota</taxon>
        <taxon>Alphaproteobacteria</taxon>
        <taxon>Rhodobacterales</taxon>
        <taxon>Paracoccaceae</taxon>
        <taxon>Pseudothioclava</taxon>
    </lineage>
</organism>
<dbReference type="GO" id="GO:0005576">
    <property type="term" value="C:extracellular region"/>
    <property type="evidence" value="ECO:0007669"/>
    <property type="project" value="TreeGrafter"/>
</dbReference>
<dbReference type="EMBL" id="NTJD01000001">
    <property type="protein sequence ID" value="PCD77903.1"/>
    <property type="molecule type" value="Genomic_DNA"/>
</dbReference>
<dbReference type="GO" id="GO:0016757">
    <property type="term" value="F:glycosyltransferase activity"/>
    <property type="evidence" value="ECO:0007669"/>
    <property type="project" value="UniProtKB-KW"/>
</dbReference>
<evidence type="ECO:0000256" key="2">
    <source>
        <dbReference type="ARBA" id="ARBA00005992"/>
    </source>
</evidence>
<dbReference type="Gene3D" id="2.40.440.10">
    <property type="entry name" value="L,D-transpeptidase catalytic domain-like"/>
    <property type="match status" value="1"/>
</dbReference>
<keyword evidence="8 9" id="KW-0961">Cell wall biogenesis/degradation</keyword>
<dbReference type="PROSITE" id="PS52029">
    <property type="entry name" value="LD_TPASE"/>
    <property type="match status" value="1"/>
</dbReference>
<accession>A0A2A4CPJ1</accession>
<dbReference type="GO" id="GO:0018104">
    <property type="term" value="P:peptidoglycan-protein cross-linking"/>
    <property type="evidence" value="ECO:0007669"/>
    <property type="project" value="TreeGrafter"/>
</dbReference>
<evidence type="ECO:0000256" key="5">
    <source>
        <dbReference type="ARBA" id="ARBA00022801"/>
    </source>
</evidence>
<dbReference type="InterPro" id="IPR038063">
    <property type="entry name" value="Transpep_catalytic_dom"/>
</dbReference>
<feature type="domain" description="L,D-TPase catalytic" evidence="10">
    <location>
        <begin position="106"/>
        <end position="243"/>
    </location>
</feature>
<comment type="caution">
    <text evidence="11">The sequence shown here is derived from an EMBL/GenBank/DDBJ whole genome shotgun (WGS) entry which is preliminary data.</text>
</comment>
<keyword evidence="7 9" id="KW-0573">Peptidoglycan synthesis</keyword>
<gene>
    <name evidence="11" type="ORF">CLN94_00880</name>
</gene>
<feature type="active site" description="Nucleophile" evidence="9">
    <location>
        <position position="219"/>
    </location>
</feature>
<keyword evidence="3" id="KW-0328">Glycosyltransferase</keyword>
<dbReference type="GO" id="GO:0008360">
    <property type="term" value="P:regulation of cell shape"/>
    <property type="evidence" value="ECO:0007669"/>
    <property type="project" value="UniProtKB-UniRule"/>
</dbReference>
<evidence type="ECO:0000256" key="4">
    <source>
        <dbReference type="ARBA" id="ARBA00022679"/>
    </source>
</evidence>
<sequence>MTGKDLGDVFVPVSTLSSAVLPRLRHLVCAAAALGLLAACEPVPTDSDAPAAAPVQGAAWVSSRSVPVEYRARPDGEIVVPEISAVFLTERNRRQWVDYSGPEEANTLVVDPYARLLYHVTEPGRAMRFGIAVGRAGKGFSGDAVVRVKKEWPGWTPTANMIRNDPDLYGPLAGGLQGGLDNPLGARALYLYRNGRDTRYRIHGTMDPASIGRATSAGCIRLFNQDVMDLYDEMELGAHVKVRSRAESLEYEGEVVELKSGYVVSAKDLAAIEADQKAFEEGRIKDQKLLEEEAHVRAVAAAEAQAAGLSPAEIAEAAKAASEAFWLKHQPADAGDARDAELEGR</sequence>